<dbReference type="Gene3D" id="1.10.10.10">
    <property type="entry name" value="Winged helix-like DNA-binding domain superfamily/Winged helix DNA-binding domain"/>
    <property type="match status" value="1"/>
</dbReference>
<dbReference type="GO" id="GO:0005524">
    <property type="term" value="F:ATP binding"/>
    <property type="evidence" value="ECO:0007669"/>
    <property type="project" value="UniProtKB-KW"/>
</dbReference>
<dbReference type="InterPro" id="IPR058922">
    <property type="entry name" value="WHD_DRP"/>
</dbReference>
<evidence type="ECO:0000259" key="8">
    <source>
        <dbReference type="Pfam" id="PF25019"/>
    </source>
</evidence>
<dbReference type="InterPro" id="IPR032675">
    <property type="entry name" value="LRR_dom_sf"/>
</dbReference>
<evidence type="ECO:0000256" key="5">
    <source>
        <dbReference type="ARBA" id="ARBA00022821"/>
    </source>
</evidence>
<name>A0AAV6W4U9_9LAMI</name>
<dbReference type="PANTHER" id="PTHR36766:SF47">
    <property type="entry name" value="NB-ARC DOMAIN-CONTAINING PROTEIN"/>
    <property type="match status" value="1"/>
</dbReference>
<dbReference type="Proteomes" id="UP000826271">
    <property type="component" value="Unassembled WGS sequence"/>
</dbReference>
<evidence type="ECO:0000256" key="3">
    <source>
        <dbReference type="ARBA" id="ARBA00022737"/>
    </source>
</evidence>
<dbReference type="InterPro" id="IPR056789">
    <property type="entry name" value="LRR_R13L1-DRL21"/>
</dbReference>
<comment type="caution">
    <text evidence="9">The sequence shown here is derived from an EMBL/GenBank/DDBJ whole genome shotgun (WGS) entry which is preliminary data.</text>
</comment>
<keyword evidence="10" id="KW-1185">Reference proteome</keyword>
<dbReference type="PANTHER" id="PTHR36766">
    <property type="entry name" value="PLANT BROAD-SPECTRUM MILDEW RESISTANCE PROTEIN RPW8"/>
    <property type="match status" value="1"/>
</dbReference>
<dbReference type="EMBL" id="WHWC01000018">
    <property type="protein sequence ID" value="KAG8365034.1"/>
    <property type="molecule type" value="Genomic_DNA"/>
</dbReference>
<reference evidence="9" key="1">
    <citation type="submission" date="2019-10" db="EMBL/GenBank/DDBJ databases">
        <authorList>
            <person name="Zhang R."/>
            <person name="Pan Y."/>
            <person name="Wang J."/>
            <person name="Ma R."/>
            <person name="Yu S."/>
        </authorList>
    </citation>
    <scope>NUCLEOTIDE SEQUENCE</scope>
    <source>
        <strain evidence="9">LA-IB0</strain>
        <tissue evidence="9">Leaf</tissue>
    </source>
</reference>
<dbReference type="AlphaFoldDB" id="A0AAV6W4U9"/>
<evidence type="ECO:0008006" key="11">
    <source>
        <dbReference type="Google" id="ProtNLM"/>
    </source>
</evidence>
<dbReference type="FunFam" id="1.10.10.10:FF:000322">
    <property type="entry name" value="Probable disease resistance protein At1g63360"/>
    <property type="match status" value="1"/>
</dbReference>
<dbReference type="InterPro" id="IPR027417">
    <property type="entry name" value="P-loop_NTPase"/>
</dbReference>
<feature type="domain" description="Disease resistance protein winged helix" evidence="7">
    <location>
        <begin position="71"/>
        <end position="141"/>
    </location>
</feature>
<proteinExistence type="inferred from homology"/>
<evidence type="ECO:0000256" key="1">
    <source>
        <dbReference type="ARBA" id="ARBA00008894"/>
    </source>
</evidence>
<dbReference type="SUPFAM" id="SSF52047">
    <property type="entry name" value="RNI-like"/>
    <property type="match status" value="1"/>
</dbReference>
<comment type="similarity">
    <text evidence="1">Belongs to the disease resistance NB-LRR family.</text>
</comment>
<dbReference type="GO" id="GO:0006952">
    <property type="term" value="P:defense response"/>
    <property type="evidence" value="ECO:0007669"/>
    <property type="project" value="UniProtKB-KW"/>
</dbReference>
<evidence type="ECO:0000313" key="9">
    <source>
        <dbReference type="EMBL" id="KAG8365034.1"/>
    </source>
</evidence>
<dbReference type="Gene3D" id="3.80.10.10">
    <property type="entry name" value="Ribonuclease Inhibitor"/>
    <property type="match status" value="1"/>
</dbReference>
<organism evidence="9 10">
    <name type="scientific">Buddleja alternifolia</name>
    <dbReference type="NCBI Taxonomy" id="168488"/>
    <lineage>
        <taxon>Eukaryota</taxon>
        <taxon>Viridiplantae</taxon>
        <taxon>Streptophyta</taxon>
        <taxon>Embryophyta</taxon>
        <taxon>Tracheophyta</taxon>
        <taxon>Spermatophyta</taxon>
        <taxon>Magnoliopsida</taxon>
        <taxon>eudicotyledons</taxon>
        <taxon>Gunneridae</taxon>
        <taxon>Pentapetalae</taxon>
        <taxon>asterids</taxon>
        <taxon>lamiids</taxon>
        <taxon>Lamiales</taxon>
        <taxon>Scrophulariaceae</taxon>
        <taxon>Buddlejeae</taxon>
        <taxon>Buddleja</taxon>
    </lineage>
</organism>
<dbReference type="SUPFAM" id="SSF52540">
    <property type="entry name" value="P-loop containing nucleoside triphosphate hydrolases"/>
    <property type="match status" value="1"/>
</dbReference>
<keyword evidence="3" id="KW-0677">Repeat</keyword>
<evidence type="ECO:0000313" key="10">
    <source>
        <dbReference type="Proteomes" id="UP000826271"/>
    </source>
</evidence>
<keyword evidence="4" id="KW-0547">Nucleotide-binding</keyword>
<evidence type="ECO:0000256" key="6">
    <source>
        <dbReference type="ARBA" id="ARBA00022840"/>
    </source>
</evidence>
<keyword evidence="5" id="KW-0611">Plant defense</keyword>
<accession>A0AAV6W4U9</accession>
<dbReference type="Pfam" id="PF23559">
    <property type="entry name" value="WHD_DRP"/>
    <property type="match status" value="1"/>
</dbReference>
<feature type="domain" description="R13L1/DRL21-like LRR repeat region" evidence="8">
    <location>
        <begin position="241"/>
        <end position="357"/>
    </location>
</feature>
<sequence length="431" mass="49235">MIVKKCGGVPLAIKALESLMSFKSHESEWLAIKESEIWHLGVDENCILPALRLSYDNLMPHMIQCFAYCCIFPKDHKMEENQLVQLWMANGFVPYEGQTDLHLAGHLIFKELVWRSFLQDVKTNFNGEMTCKMHDLMHDLALSVMRHETYILELRKVPKFPKMLHHLGLHLQPSEAIPENERKLKLPMDDSLHSLIVHESGTQLDIESFHSLLCTPPGLGDLTCLRQLSIFIVGQDASHQINQLKELNLGGKLSIKGLENVRNLEDAKSANLMAKRNLTYLSLYWKDINEDSAEEVLEGLQPHENLEMMRISSYQAALLENMSSLTSLTFQDCKKLNPLSGRPLRSGAVLEHLIIVGCPELKDFPESVQKLICLRVLRICECEGLRSLPDWLSRCPNLEKRCEKPNGENWLAISHIPFICIDRDIVQDLDI</sequence>
<keyword evidence="2" id="KW-0433">Leucine-rich repeat</keyword>
<evidence type="ECO:0000259" key="7">
    <source>
        <dbReference type="Pfam" id="PF23559"/>
    </source>
</evidence>
<evidence type="ECO:0000256" key="4">
    <source>
        <dbReference type="ARBA" id="ARBA00022741"/>
    </source>
</evidence>
<keyword evidence="6" id="KW-0067">ATP-binding</keyword>
<dbReference type="Pfam" id="PF25019">
    <property type="entry name" value="LRR_R13L1-DRL21"/>
    <property type="match status" value="1"/>
</dbReference>
<evidence type="ECO:0000256" key="2">
    <source>
        <dbReference type="ARBA" id="ARBA00022614"/>
    </source>
</evidence>
<gene>
    <name evidence="9" type="ORF">BUALT_Bualt18G0061000</name>
</gene>
<dbReference type="InterPro" id="IPR036388">
    <property type="entry name" value="WH-like_DNA-bd_sf"/>
</dbReference>
<protein>
    <recommendedName>
        <fullName evidence="11">NB-ARC domain-containing protein</fullName>
    </recommendedName>
</protein>